<name>A0A210R5R9_MIZYE</name>
<reference evidence="9 10" key="1">
    <citation type="journal article" date="2017" name="Nat. Ecol. Evol.">
        <title>Scallop genome provides insights into evolution of bilaterian karyotype and development.</title>
        <authorList>
            <person name="Wang S."/>
            <person name="Zhang J."/>
            <person name="Jiao W."/>
            <person name="Li J."/>
            <person name="Xun X."/>
            <person name="Sun Y."/>
            <person name="Guo X."/>
            <person name="Huan P."/>
            <person name="Dong B."/>
            <person name="Zhang L."/>
            <person name="Hu X."/>
            <person name="Sun X."/>
            <person name="Wang J."/>
            <person name="Zhao C."/>
            <person name="Wang Y."/>
            <person name="Wang D."/>
            <person name="Huang X."/>
            <person name="Wang R."/>
            <person name="Lv J."/>
            <person name="Li Y."/>
            <person name="Zhang Z."/>
            <person name="Liu B."/>
            <person name="Lu W."/>
            <person name="Hui Y."/>
            <person name="Liang J."/>
            <person name="Zhou Z."/>
            <person name="Hou R."/>
            <person name="Li X."/>
            <person name="Liu Y."/>
            <person name="Li H."/>
            <person name="Ning X."/>
            <person name="Lin Y."/>
            <person name="Zhao L."/>
            <person name="Xing Q."/>
            <person name="Dou J."/>
            <person name="Li Y."/>
            <person name="Mao J."/>
            <person name="Guo H."/>
            <person name="Dou H."/>
            <person name="Li T."/>
            <person name="Mu C."/>
            <person name="Jiang W."/>
            <person name="Fu Q."/>
            <person name="Fu X."/>
            <person name="Miao Y."/>
            <person name="Liu J."/>
            <person name="Yu Q."/>
            <person name="Li R."/>
            <person name="Liao H."/>
            <person name="Li X."/>
            <person name="Kong Y."/>
            <person name="Jiang Z."/>
            <person name="Chourrout D."/>
            <person name="Li R."/>
            <person name="Bao Z."/>
        </authorList>
    </citation>
    <scope>NUCLEOTIDE SEQUENCE [LARGE SCALE GENOMIC DNA]</scope>
    <source>
        <strain evidence="9 10">PY_sf001</strain>
    </source>
</reference>
<comment type="subcellular location">
    <subcellularLocation>
        <location evidence="1">Membrane</location>
        <topology evidence="1">Multi-pass membrane protein</topology>
    </subcellularLocation>
</comment>
<dbReference type="PROSITE" id="PS50262">
    <property type="entry name" value="G_PROTEIN_RECEP_F1_2"/>
    <property type="match status" value="1"/>
</dbReference>
<keyword evidence="6 9" id="KW-0675">Receptor</keyword>
<gene>
    <name evidence="9" type="ORF">KP79_PYT06122</name>
</gene>
<dbReference type="PANTHER" id="PTHR24235">
    <property type="entry name" value="NEUROPEPTIDE Y RECEPTOR"/>
    <property type="match status" value="1"/>
</dbReference>
<dbReference type="SUPFAM" id="SSF81321">
    <property type="entry name" value="Family A G protein-coupled receptor-like"/>
    <property type="match status" value="1"/>
</dbReference>
<feature type="domain" description="G-protein coupled receptors family 1 profile" evidence="8">
    <location>
        <begin position="1"/>
        <end position="120"/>
    </location>
</feature>
<keyword evidence="7" id="KW-0807">Transducer</keyword>
<evidence type="ECO:0000256" key="3">
    <source>
        <dbReference type="ARBA" id="ARBA00022989"/>
    </source>
</evidence>
<comment type="caution">
    <text evidence="9">The sequence shown here is derived from an EMBL/GenBank/DDBJ whole genome shotgun (WGS) entry which is preliminary data.</text>
</comment>
<keyword evidence="3" id="KW-1133">Transmembrane helix</keyword>
<dbReference type="GO" id="GO:0005886">
    <property type="term" value="C:plasma membrane"/>
    <property type="evidence" value="ECO:0007669"/>
    <property type="project" value="TreeGrafter"/>
</dbReference>
<evidence type="ECO:0000313" key="9">
    <source>
        <dbReference type="EMBL" id="OWF56276.1"/>
    </source>
</evidence>
<dbReference type="GO" id="GO:0008188">
    <property type="term" value="F:neuropeptide receptor activity"/>
    <property type="evidence" value="ECO:0007669"/>
    <property type="project" value="TreeGrafter"/>
</dbReference>
<dbReference type="OrthoDB" id="10053194at2759"/>
<dbReference type="Gene3D" id="1.20.1070.10">
    <property type="entry name" value="Rhodopsin 7-helix transmembrane proteins"/>
    <property type="match status" value="1"/>
</dbReference>
<evidence type="ECO:0000256" key="4">
    <source>
        <dbReference type="ARBA" id="ARBA00023040"/>
    </source>
</evidence>
<dbReference type="PRINTS" id="PR00237">
    <property type="entry name" value="GPCRRHODOPSN"/>
</dbReference>
<evidence type="ECO:0000256" key="2">
    <source>
        <dbReference type="ARBA" id="ARBA00022692"/>
    </source>
</evidence>
<dbReference type="InterPro" id="IPR000276">
    <property type="entry name" value="GPCR_Rhodpsn"/>
</dbReference>
<keyword evidence="2" id="KW-0812">Transmembrane</keyword>
<sequence length="120" mass="13756">MPYEPGSKGLCVEIWPHDIIRTIYGICIMLIQYFIPLVIMAVSYIHIGVIIWVKRIPGEANIRRDKRLATSKNKTIKMIIVVVVAYLVLWLPLHVITIVGDVDQSIFDYNYIAVIQTKTT</sequence>
<dbReference type="InterPro" id="IPR017452">
    <property type="entry name" value="GPCR_Rhodpsn_7TM"/>
</dbReference>
<dbReference type="Proteomes" id="UP000242188">
    <property type="component" value="Unassembled WGS sequence"/>
</dbReference>
<organism evidence="9 10">
    <name type="scientific">Mizuhopecten yessoensis</name>
    <name type="common">Japanese scallop</name>
    <name type="synonym">Patinopecten yessoensis</name>
    <dbReference type="NCBI Taxonomy" id="6573"/>
    <lineage>
        <taxon>Eukaryota</taxon>
        <taxon>Metazoa</taxon>
        <taxon>Spiralia</taxon>
        <taxon>Lophotrochozoa</taxon>
        <taxon>Mollusca</taxon>
        <taxon>Bivalvia</taxon>
        <taxon>Autobranchia</taxon>
        <taxon>Pteriomorphia</taxon>
        <taxon>Pectinida</taxon>
        <taxon>Pectinoidea</taxon>
        <taxon>Pectinidae</taxon>
        <taxon>Mizuhopecten</taxon>
    </lineage>
</organism>
<protein>
    <submittedName>
        <fullName evidence="9">Neuropeptide Y receptor</fullName>
    </submittedName>
</protein>
<dbReference type="Pfam" id="PF00001">
    <property type="entry name" value="7tm_1"/>
    <property type="match status" value="1"/>
</dbReference>
<accession>A0A210R5R9</accession>
<evidence type="ECO:0000256" key="7">
    <source>
        <dbReference type="ARBA" id="ARBA00023224"/>
    </source>
</evidence>
<evidence type="ECO:0000256" key="1">
    <source>
        <dbReference type="ARBA" id="ARBA00004141"/>
    </source>
</evidence>
<evidence type="ECO:0000313" key="10">
    <source>
        <dbReference type="Proteomes" id="UP000242188"/>
    </source>
</evidence>
<evidence type="ECO:0000256" key="5">
    <source>
        <dbReference type="ARBA" id="ARBA00023136"/>
    </source>
</evidence>
<dbReference type="AlphaFoldDB" id="A0A210R5R9"/>
<proteinExistence type="predicted"/>
<evidence type="ECO:0000256" key="6">
    <source>
        <dbReference type="ARBA" id="ARBA00023170"/>
    </source>
</evidence>
<dbReference type="GO" id="GO:0042923">
    <property type="term" value="F:neuropeptide binding"/>
    <property type="evidence" value="ECO:0007669"/>
    <property type="project" value="TreeGrafter"/>
</dbReference>
<dbReference type="PANTHER" id="PTHR24235:SF29">
    <property type="entry name" value="GH23382P"/>
    <property type="match status" value="1"/>
</dbReference>
<keyword evidence="4" id="KW-0297">G-protein coupled receptor</keyword>
<dbReference type="STRING" id="6573.A0A210R5R9"/>
<dbReference type="GO" id="GO:0043005">
    <property type="term" value="C:neuron projection"/>
    <property type="evidence" value="ECO:0007669"/>
    <property type="project" value="TreeGrafter"/>
</dbReference>
<keyword evidence="5" id="KW-0472">Membrane</keyword>
<keyword evidence="10" id="KW-1185">Reference proteome</keyword>
<evidence type="ECO:0000259" key="8">
    <source>
        <dbReference type="PROSITE" id="PS50262"/>
    </source>
</evidence>
<dbReference type="EMBL" id="NEDP02000223">
    <property type="protein sequence ID" value="OWF56276.1"/>
    <property type="molecule type" value="Genomic_DNA"/>
</dbReference>